<comment type="caution">
    <text evidence="1">The sequence shown here is derived from an EMBL/GenBank/DDBJ whole genome shotgun (WGS) entry which is preliminary data.</text>
</comment>
<gene>
    <name evidence="1" type="ORF">LCGC14_2018730</name>
</gene>
<sequence>MKWSPKHLDILANSNASFNIAYGSVSSGKSYVFNIRWYKHIYDVPDRSLLVMSGKTLTSLYDNTIRCQGGLEDLNVNGDLDFKRISGGVVNRIIVQSTGTEIACVSADNESSWMAAQGKSTAGWLADEIVHQPENMTKSLQKSCRHQGKVWPKFFTCNTSYPSHYFKQQYIDNTDIDKNVWICFLEDNWALSKEYKKELIDTYKGMYKDRFILARWVSAEGVIYDQFRRDKHIVPHSIIEGHLNKGFIDQLFLGIDWGYDHPMGIVLMGKDRDGGWWVIDEYKETGIVINEHFINNILLPFATVRRRVLATEAICDSSRPDLIHYCNNATNKIYFSGSAKYKGSVNAGIEKVNKKFS</sequence>
<dbReference type="AlphaFoldDB" id="A0A0F9HBH0"/>
<proteinExistence type="predicted"/>
<evidence type="ECO:0000313" key="1">
    <source>
        <dbReference type="EMBL" id="KKL79045.1"/>
    </source>
</evidence>
<feature type="non-terminal residue" evidence="1">
    <location>
        <position position="357"/>
    </location>
</feature>
<reference evidence="1" key="1">
    <citation type="journal article" date="2015" name="Nature">
        <title>Complex archaea that bridge the gap between prokaryotes and eukaryotes.</title>
        <authorList>
            <person name="Spang A."/>
            <person name="Saw J.H."/>
            <person name="Jorgensen S.L."/>
            <person name="Zaremba-Niedzwiedzka K."/>
            <person name="Martijn J."/>
            <person name="Lind A.E."/>
            <person name="van Eijk R."/>
            <person name="Schleper C."/>
            <person name="Guy L."/>
            <person name="Ettema T.J."/>
        </authorList>
    </citation>
    <scope>NUCLEOTIDE SEQUENCE</scope>
</reference>
<accession>A0A0F9HBH0</accession>
<dbReference type="Gene3D" id="3.40.50.300">
    <property type="entry name" value="P-loop containing nucleotide triphosphate hydrolases"/>
    <property type="match status" value="1"/>
</dbReference>
<organism evidence="1">
    <name type="scientific">marine sediment metagenome</name>
    <dbReference type="NCBI Taxonomy" id="412755"/>
    <lineage>
        <taxon>unclassified sequences</taxon>
        <taxon>metagenomes</taxon>
        <taxon>ecological metagenomes</taxon>
    </lineage>
</organism>
<dbReference type="Gene3D" id="3.30.420.280">
    <property type="match status" value="1"/>
</dbReference>
<dbReference type="EMBL" id="LAZR01023281">
    <property type="protein sequence ID" value="KKL79045.1"/>
    <property type="molecule type" value="Genomic_DNA"/>
</dbReference>
<name>A0A0F9HBH0_9ZZZZ</name>
<dbReference type="InterPro" id="IPR027417">
    <property type="entry name" value="P-loop_NTPase"/>
</dbReference>
<dbReference type="Pfam" id="PF03237">
    <property type="entry name" value="Terminase_6N"/>
    <property type="match status" value="1"/>
</dbReference>
<protein>
    <submittedName>
        <fullName evidence="1">Uncharacterized protein</fullName>
    </submittedName>
</protein>